<dbReference type="GO" id="GO:0004252">
    <property type="term" value="F:serine-type endopeptidase activity"/>
    <property type="evidence" value="ECO:0007669"/>
    <property type="project" value="UniProtKB-EC"/>
</dbReference>
<dbReference type="FunFam" id="3.30.750.44:FF:000001">
    <property type="entry name" value="S41 family peptidase"/>
    <property type="match status" value="1"/>
</dbReference>
<dbReference type="Gene3D" id="3.90.226.10">
    <property type="entry name" value="2-enoyl-CoA Hydratase, Chain A, domain 1"/>
    <property type="match status" value="1"/>
</dbReference>
<dbReference type="SUPFAM" id="SSF50156">
    <property type="entry name" value="PDZ domain-like"/>
    <property type="match status" value="1"/>
</dbReference>
<dbReference type="Proteomes" id="UP000306477">
    <property type="component" value="Unassembled WGS sequence"/>
</dbReference>
<dbReference type="SUPFAM" id="SSF47090">
    <property type="entry name" value="PGBD-like"/>
    <property type="match status" value="1"/>
</dbReference>
<dbReference type="Gene3D" id="3.30.750.44">
    <property type="match status" value="1"/>
</dbReference>
<dbReference type="RefSeq" id="WP_136379724.1">
    <property type="nucleotide sequence ID" value="NZ_SLUB01000017.1"/>
</dbReference>
<keyword evidence="10" id="KW-1185">Reference proteome</keyword>
<feature type="domain" description="PDZ" evidence="8">
    <location>
        <begin position="102"/>
        <end position="176"/>
    </location>
</feature>
<evidence type="ECO:0000313" key="10">
    <source>
        <dbReference type="Proteomes" id="UP000306477"/>
    </source>
</evidence>
<dbReference type="InterPro" id="IPR029045">
    <property type="entry name" value="ClpP/crotonase-like_dom_sf"/>
</dbReference>
<dbReference type="EC" id="3.4.21.102" evidence="6"/>
<dbReference type="GO" id="GO:0007165">
    <property type="term" value="P:signal transduction"/>
    <property type="evidence" value="ECO:0007669"/>
    <property type="project" value="TreeGrafter"/>
</dbReference>
<dbReference type="InterPro" id="IPR005151">
    <property type="entry name" value="Tail-specific_protease"/>
</dbReference>
<dbReference type="InterPro" id="IPR036365">
    <property type="entry name" value="PGBD-like_sf"/>
</dbReference>
<comment type="caution">
    <text evidence="9">The sequence shown here is derived from an EMBL/GenBank/DDBJ whole genome shotgun (WGS) entry which is preliminary data.</text>
</comment>
<name>A0A4S3PRX2_9BACI</name>
<sequence length="481" mass="53054">MSRKVVALYMVLSLLLGASATFLVVQLLDQNEQPLVQQPNQNKEGTTKDDTENLSKIGQAYNMILSSYVEKVDEKQLIEGAIQGMVSTLNDPYSAYMDEETAAQFNESLESSFEGIGAEVSMMEGKVTIVAPFKDSPAEKAGLKPNDQIIKIDGASIEGLDLYEAVLKIRGEKGTVVTLQVMRPGVTDLMDVKVTRDTIPIETVYTDLKEYNNKKLGYIEITSFANDTAEDFVLGLNELEDKGIEGLIIDVRGNPGGLLESVEEILKQLVTKEKPYVQIENRNGEKQRFFSTLEKPKDYPIVVLTNGGSASASEILAGALKEAGGYELVGEKTFGKGTVQQARDMGDGSNLKLTMFKWLTPDGNWIHQKGIEPTVEVKQPEYFYANPIQFEKELTQNMNNEKIKNAQIMLSGLGFDPGREDGYFSGETVIAVKAFQQANNLEATGTINEKTASAIEAKVIESIRDQKNDQQLKKAMEVITK</sequence>
<dbReference type="InterPro" id="IPR036366">
    <property type="entry name" value="PGBDSf"/>
</dbReference>
<dbReference type="Pfam" id="PF22694">
    <property type="entry name" value="CtpB_N-like"/>
    <property type="match status" value="1"/>
</dbReference>
<evidence type="ECO:0000256" key="7">
    <source>
        <dbReference type="RuleBase" id="RU004404"/>
    </source>
</evidence>
<dbReference type="InterPro" id="IPR001478">
    <property type="entry name" value="PDZ"/>
</dbReference>
<keyword evidence="4 7" id="KW-0720">Serine protease</keyword>
<evidence type="ECO:0000313" key="9">
    <source>
        <dbReference type="EMBL" id="THE12447.1"/>
    </source>
</evidence>
<dbReference type="GO" id="GO:0030288">
    <property type="term" value="C:outer membrane-bounded periplasmic space"/>
    <property type="evidence" value="ECO:0007669"/>
    <property type="project" value="TreeGrafter"/>
</dbReference>
<dbReference type="PANTHER" id="PTHR32060">
    <property type="entry name" value="TAIL-SPECIFIC PROTEASE"/>
    <property type="match status" value="1"/>
</dbReference>
<evidence type="ECO:0000259" key="8">
    <source>
        <dbReference type="PROSITE" id="PS50106"/>
    </source>
</evidence>
<comment type="catalytic activity">
    <reaction evidence="5">
        <text>The enzyme shows specific recognition of a C-terminal tripeptide, Xaa-Yaa-Zaa, in which Xaa is preferably Ala or Leu, Yaa is preferably Ala or Tyr, and Zaa is preferably Ala, but then cleaves at a variable distance from the C-terminus. A typical cleavage is -Ala-Ala-|-Arg-Ala-Ala-Lys-Glu-Asn-Tyr-Ala-Leu-Ala-Ala.</text>
        <dbReference type="EC" id="3.4.21.102"/>
    </reaction>
</comment>
<gene>
    <name evidence="9" type="ORF">E1I69_11325</name>
</gene>
<dbReference type="SMART" id="SM00228">
    <property type="entry name" value="PDZ"/>
    <property type="match status" value="1"/>
</dbReference>
<dbReference type="SUPFAM" id="SSF52096">
    <property type="entry name" value="ClpP/crotonase"/>
    <property type="match status" value="1"/>
</dbReference>
<dbReference type="NCBIfam" id="TIGR00225">
    <property type="entry name" value="prc"/>
    <property type="match status" value="1"/>
</dbReference>
<keyword evidence="3 7" id="KW-0378">Hydrolase</keyword>
<proteinExistence type="inferred from homology"/>
<evidence type="ECO:0000256" key="6">
    <source>
        <dbReference type="ARBA" id="ARBA00066637"/>
    </source>
</evidence>
<keyword evidence="2 7" id="KW-0645">Protease</keyword>
<dbReference type="FunFam" id="2.30.42.10:FF:000063">
    <property type="entry name" value="Peptidase, S41 family"/>
    <property type="match status" value="1"/>
</dbReference>
<dbReference type="InterPro" id="IPR055210">
    <property type="entry name" value="CtpA/B_N"/>
</dbReference>
<dbReference type="InterPro" id="IPR002477">
    <property type="entry name" value="Peptidoglycan-bd-like"/>
</dbReference>
<dbReference type="InterPro" id="IPR036034">
    <property type="entry name" value="PDZ_sf"/>
</dbReference>
<dbReference type="EMBL" id="SLUB01000017">
    <property type="protein sequence ID" value="THE12447.1"/>
    <property type="molecule type" value="Genomic_DNA"/>
</dbReference>
<dbReference type="Pfam" id="PF01471">
    <property type="entry name" value="PG_binding_1"/>
    <property type="match status" value="1"/>
</dbReference>
<dbReference type="Gene3D" id="1.10.101.10">
    <property type="entry name" value="PGBD-like superfamily/PGBD"/>
    <property type="match status" value="1"/>
</dbReference>
<protein>
    <recommendedName>
        <fullName evidence="6">C-terminal processing peptidase</fullName>
        <ecNumber evidence="6">3.4.21.102</ecNumber>
    </recommendedName>
</protein>
<dbReference type="CDD" id="cd06782">
    <property type="entry name" value="cpPDZ_CPP-like"/>
    <property type="match status" value="1"/>
</dbReference>
<dbReference type="STRING" id="1033734.GCA_000285535_02179"/>
<reference evidence="9 10" key="1">
    <citation type="journal article" date="2019" name="Indoor Air">
        <title>Impacts of indoor surface finishes on bacterial viability.</title>
        <authorList>
            <person name="Hu J."/>
            <person name="Maamar S.B."/>
            <person name="Glawe A.J."/>
            <person name="Gottel N."/>
            <person name="Gilbert J.A."/>
            <person name="Hartmann E.M."/>
        </authorList>
    </citation>
    <scope>NUCLEOTIDE SEQUENCE [LARGE SCALE GENOMIC DNA]</scope>
    <source>
        <strain evidence="9 10">AF060A6</strain>
    </source>
</reference>
<evidence type="ECO:0000256" key="4">
    <source>
        <dbReference type="ARBA" id="ARBA00022825"/>
    </source>
</evidence>
<dbReference type="Gene3D" id="2.30.42.10">
    <property type="match status" value="1"/>
</dbReference>
<dbReference type="AlphaFoldDB" id="A0A4S3PRX2"/>
<organism evidence="9 10">
    <name type="scientific">Bacillus timonensis</name>
    <dbReference type="NCBI Taxonomy" id="1033734"/>
    <lineage>
        <taxon>Bacteria</taxon>
        <taxon>Bacillati</taxon>
        <taxon>Bacillota</taxon>
        <taxon>Bacilli</taxon>
        <taxon>Bacillales</taxon>
        <taxon>Bacillaceae</taxon>
        <taxon>Bacillus</taxon>
    </lineage>
</organism>
<evidence type="ECO:0000256" key="5">
    <source>
        <dbReference type="ARBA" id="ARBA00051784"/>
    </source>
</evidence>
<comment type="similarity">
    <text evidence="1 7">Belongs to the peptidase S41A family.</text>
</comment>
<dbReference type="OrthoDB" id="9812068at2"/>
<accession>A0A4S3PRX2</accession>
<dbReference type="PANTHER" id="PTHR32060:SF29">
    <property type="entry name" value="CARBOXY-TERMINAL PROCESSING PROTEASE CTPB"/>
    <property type="match status" value="1"/>
</dbReference>
<dbReference type="Pfam" id="PF13180">
    <property type="entry name" value="PDZ_2"/>
    <property type="match status" value="1"/>
</dbReference>
<dbReference type="PROSITE" id="PS50106">
    <property type="entry name" value="PDZ"/>
    <property type="match status" value="1"/>
</dbReference>
<dbReference type="InterPro" id="IPR004447">
    <property type="entry name" value="Peptidase_S41A"/>
</dbReference>
<dbReference type="Pfam" id="PF03572">
    <property type="entry name" value="Peptidase_S41"/>
    <property type="match status" value="1"/>
</dbReference>
<evidence type="ECO:0000256" key="3">
    <source>
        <dbReference type="ARBA" id="ARBA00022801"/>
    </source>
</evidence>
<dbReference type="GO" id="GO:0006508">
    <property type="term" value="P:proteolysis"/>
    <property type="evidence" value="ECO:0007669"/>
    <property type="project" value="UniProtKB-KW"/>
</dbReference>
<evidence type="ECO:0000256" key="1">
    <source>
        <dbReference type="ARBA" id="ARBA00009179"/>
    </source>
</evidence>
<evidence type="ECO:0000256" key="2">
    <source>
        <dbReference type="ARBA" id="ARBA00022670"/>
    </source>
</evidence>
<dbReference type="SMART" id="SM00245">
    <property type="entry name" value="TSPc"/>
    <property type="match status" value="1"/>
</dbReference>
<dbReference type="CDD" id="cd07560">
    <property type="entry name" value="Peptidase_S41_CPP"/>
    <property type="match status" value="1"/>
</dbReference>